<sequence>MPSCKRRRLKHEGQPQKAARSTSLHGVRPSGLVCPRHPPQLPGPQGEGAKHAAQKLRQGRLSPDSARPALVHRLPPQGCRPGLFRTTRRSAAPGSPLGPAWPDPSPAAPGSALHQTTRVAAPQPSGPAQPSLQPAPLTSPSTPRRQHRARPPNLPTHPAASTQPPARPLTEQRQEHRSAAAAWPSRASTRMCRGGRGREPTRRGRFLIFDSWACEAPTLRSGQRDPSVPVTVSARLRGVCVACLAGRGLQGGPHKSNGG</sequence>
<evidence type="ECO:0000313" key="1">
    <source>
        <dbReference type="EMBL" id="CAM9833528.1"/>
    </source>
</evidence>
<reference evidence="1" key="1">
    <citation type="submission" date="2023-05" db="EMBL/GenBank/DDBJ databases">
        <authorList>
            <consortium name="ELIXIR-Norway"/>
        </authorList>
    </citation>
    <scope>NUCLEOTIDE SEQUENCE</scope>
</reference>
<dbReference type="Proteomes" id="UP001162501">
    <property type="component" value="Chromosome 19"/>
</dbReference>
<gene>
    <name evidence="1" type="ORF">MRATA1EN22A_LOCUS8095</name>
</gene>
<organism evidence="1 2">
    <name type="scientific">Rangifer tarandus platyrhynchus</name>
    <name type="common">Svalbard reindeer</name>
    <dbReference type="NCBI Taxonomy" id="3082113"/>
    <lineage>
        <taxon>Eukaryota</taxon>
        <taxon>Metazoa</taxon>
        <taxon>Chordata</taxon>
        <taxon>Craniata</taxon>
        <taxon>Vertebrata</taxon>
        <taxon>Euteleostomi</taxon>
        <taxon>Mammalia</taxon>
        <taxon>Eutheria</taxon>
        <taxon>Laurasiatheria</taxon>
        <taxon>Artiodactyla</taxon>
        <taxon>Ruminantia</taxon>
        <taxon>Pecora</taxon>
        <taxon>Cervidae</taxon>
        <taxon>Odocoileinae</taxon>
        <taxon>Rangifer</taxon>
    </lineage>
</organism>
<dbReference type="EMBL" id="OX596103">
    <property type="protein sequence ID" value="CAM9833528.1"/>
    <property type="molecule type" value="Genomic_DNA"/>
</dbReference>
<name>A0AC59YNV4_RANTA</name>
<proteinExistence type="predicted"/>
<reference evidence="1" key="2">
    <citation type="submission" date="2025-03" db="EMBL/GenBank/DDBJ databases">
        <authorList>
            <consortium name="ELIXIR-Norway"/>
            <consortium name="Elixir Norway"/>
        </authorList>
    </citation>
    <scope>NUCLEOTIDE SEQUENCE</scope>
</reference>
<evidence type="ECO:0000313" key="2">
    <source>
        <dbReference type="Proteomes" id="UP001162501"/>
    </source>
</evidence>
<accession>A0AC59YNV4</accession>
<protein>
    <submittedName>
        <fullName evidence="1">Uncharacterized protein</fullName>
    </submittedName>
</protein>